<reference evidence="1 2" key="1">
    <citation type="journal article" date="2012" name="New Phytol.">
        <title>Insight into trade-off between wood decay and parasitism from the genome of a fungal forest pathogen.</title>
        <authorList>
            <person name="Olson A."/>
            <person name="Aerts A."/>
            <person name="Asiegbu F."/>
            <person name="Belbahri L."/>
            <person name="Bouzid O."/>
            <person name="Broberg A."/>
            <person name="Canback B."/>
            <person name="Coutinho P.M."/>
            <person name="Cullen D."/>
            <person name="Dalman K."/>
            <person name="Deflorio G."/>
            <person name="van Diepen L.T."/>
            <person name="Dunand C."/>
            <person name="Duplessis S."/>
            <person name="Durling M."/>
            <person name="Gonthier P."/>
            <person name="Grimwood J."/>
            <person name="Fossdal C.G."/>
            <person name="Hansson D."/>
            <person name="Henrissat B."/>
            <person name="Hietala A."/>
            <person name="Himmelstrand K."/>
            <person name="Hoffmeister D."/>
            <person name="Hogberg N."/>
            <person name="James T.Y."/>
            <person name="Karlsson M."/>
            <person name="Kohler A."/>
            <person name="Kues U."/>
            <person name="Lee Y.H."/>
            <person name="Lin Y.C."/>
            <person name="Lind M."/>
            <person name="Lindquist E."/>
            <person name="Lombard V."/>
            <person name="Lucas S."/>
            <person name="Lunden K."/>
            <person name="Morin E."/>
            <person name="Murat C."/>
            <person name="Park J."/>
            <person name="Raffaello T."/>
            <person name="Rouze P."/>
            <person name="Salamov A."/>
            <person name="Schmutz J."/>
            <person name="Solheim H."/>
            <person name="Stahlberg J."/>
            <person name="Velez H."/>
            <person name="de Vries R.P."/>
            <person name="Wiebenga A."/>
            <person name="Woodward S."/>
            <person name="Yakovlev I."/>
            <person name="Garbelotto M."/>
            <person name="Martin F."/>
            <person name="Grigoriev I.V."/>
            <person name="Stenlid J."/>
        </authorList>
    </citation>
    <scope>NUCLEOTIDE SEQUENCE [LARGE SCALE GENOMIC DNA]</scope>
    <source>
        <strain evidence="1 2">TC 32-1</strain>
    </source>
</reference>
<evidence type="ECO:0000313" key="2">
    <source>
        <dbReference type="Proteomes" id="UP000030671"/>
    </source>
</evidence>
<keyword evidence="2" id="KW-1185">Reference proteome</keyword>
<dbReference type="AlphaFoldDB" id="W4JT96"/>
<dbReference type="Proteomes" id="UP000030671">
    <property type="component" value="Unassembled WGS sequence"/>
</dbReference>
<dbReference type="InParanoid" id="W4JT96"/>
<protein>
    <submittedName>
        <fullName evidence="1">Uncharacterized protein</fullName>
    </submittedName>
</protein>
<dbReference type="HOGENOM" id="CLU_2711583_0_0_1"/>
<organism evidence="1 2">
    <name type="scientific">Heterobasidion irregulare (strain TC 32-1)</name>
    <dbReference type="NCBI Taxonomy" id="747525"/>
    <lineage>
        <taxon>Eukaryota</taxon>
        <taxon>Fungi</taxon>
        <taxon>Dikarya</taxon>
        <taxon>Basidiomycota</taxon>
        <taxon>Agaricomycotina</taxon>
        <taxon>Agaricomycetes</taxon>
        <taxon>Russulales</taxon>
        <taxon>Bondarzewiaceae</taxon>
        <taxon>Heterobasidion</taxon>
        <taxon>Heterobasidion annosum species complex</taxon>
    </lineage>
</organism>
<accession>W4JT96</accession>
<feature type="non-terminal residue" evidence="1">
    <location>
        <position position="1"/>
    </location>
</feature>
<proteinExistence type="predicted"/>
<dbReference type="RefSeq" id="XP_009551644.1">
    <property type="nucleotide sequence ID" value="XM_009553349.1"/>
</dbReference>
<name>W4JT96_HETIT</name>
<gene>
    <name evidence="1" type="ORF">HETIRDRAFT_412007</name>
</gene>
<dbReference type="KEGG" id="hir:HETIRDRAFT_412007"/>
<dbReference type="eggNOG" id="ENOG502S8UP">
    <property type="taxonomic scope" value="Eukaryota"/>
</dbReference>
<evidence type="ECO:0000313" key="1">
    <source>
        <dbReference type="EMBL" id="ETW76772.1"/>
    </source>
</evidence>
<sequence>LSVQPDHNGNQVWPYNVSYVHLDEQIGYSYMRVWRSDGESVIKANDDRAERVFHEVVRSRRCKLTETAKVTQR</sequence>
<dbReference type="EMBL" id="KI925464">
    <property type="protein sequence ID" value="ETW76772.1"/>
    <property type="molecule type" value="Genomic_DNA"/>
</dbReference>
<dbReference type="GeneID" id="20672987"/>